<feature type="compositionally biased region" description="Low complexity" evidence="1">
    <location>
        <begin position="385"/>
        <end position="395"/>
    </location>
</feature>
<protein>
    <submittedName>
        <fullName evidence="2">Uncharacterized protein</fullName>
    </submittedName>
</protein>
<evidence type="ECO:0000313" key="3">
    <source>
        <dbReference type="Proteomes" id="UP000027361"/>
    </source>
</evidence>
<dbReference type="InParanoid" id="A0A066WFU4"/>
<feature type="compositionally biased region" description="Low complexity" evidence="1">
    <location>
        <begin position="543"/>
        <end position="552"/>
    </location>
</feature>
<accession>A0A066WFU4</accession>
<feature type="compositionally biased region" description="Polar residues" evidence="1">
    <location>
        <begin position="109"/>
        <end position="118"/>
    </location>
</feature>
<dbReference type="STRING" id="1037660.A0A066WFU4"/>
<feature type="region of interest" description="Disordered" evidence="1">
    <location>
        <begin position="109"/>
        <end position="210"/>
    </location>
</feature>
<evidence type="ECO:0000256" key="1">
    <source>
        <dbReference type="SAM" id="MobiDB-lite"/>
    </source>
</evidence>
<feature type="compositionally biased region" description="Gly residues" evidence="1">
    <location>
        <begin position="375"/>
        <end position="384"/>
    </location>
</feature>
<dbReference type="Proteomes" id="UP000027361">
    <property type="component" value="Unassembled WGS sequence"/>
</dbReference>
<dbReference type="GeneID" id="25267618"/>
<feature type="compositionally biased region" description="Gly residues" evidence="1">
    <location>
        <begin position="553"/>
        <end position="567"/>
    </location>
</feature>
<evidence type="ECO:0000313" key="2">
    <source>
        <dbReference type="EMBL" id="KDN51368.1"/>
    </source>
</evidence>
<comment type="caution">
    <text evidence="2">The sequence shown here is derived from an EMBL/GenBank/DDBJ whole genome shotgun (WGS) entry which is preliminary data.</text>
</comment>
<feature type="compositionally biased region" description="Low complexity" evidence="1">
    <location>
        <begin position="191"/>
        <end position="200"/>
    </location>
</feature>
<feature type="compositionally biased region" description="Low complexity" evidence="1">
    <location>
        <begin position="132"/>
        <end position="142"/>
    </location>
</feature>
<feature type="region of interest" description="Disordered" evidence="1">
    <location>
        <begin position="1"/>
        <end position="39"/>
    </location>
</feature>
<feature type="region of interest" description="Disordered" evidence="1">
    <location>
        <begin position="279"/>
        <end position="308"/>
    </location>
</feature>
<dbReference type="HOGENOM" id="CLU_404490_0_0_1"/>
<name>A0A066WFU4_TILAU</name>
<sequence length="680" mass="70420">MKAFFSSLRERRDSQSRPDRSGPRPHAGDAAGSNGELHDTYGTLSYREAAALKGIGPSTCTAAAAPFAAAVDTNAVGAGPSIAHVVRPSLQPPAPSIGTRRKSWGLASLSGQHQTHGESQAAAAGSGTSLPQSNQQQEQQPQGRSTVPLIPLHPRPPERSSLLPAAQGGSGILPRKRSIRLSTPNQKSSKDGGSSSAASQYPPSDKTRQAQVQALDGTSLATKLNELAVAYGDGLLSSEEYRTLRQGLFASMRAKELEVPIDHTIHGVPAVFAQPKSPTEVATESPPLANGKANHKPASIHSTKSGHSHLVSLFRKSSNGNKADASIVTPTTSPLREYPPSAFQGYVPGPDSSSHHGHGSASDRDSLRPPSMSRGGSGGSGGSSPGARARSGTGASSFSFSAGGGAGASSASTLSRFRFANLKGSQRMRDEEMQREFSAARNARSIMLGHTGSTGGGSTDGHSLLSAAGAAGCASGGGYVDGDRRLAEEIKAEITTVQMERERLLASFEALEQAALVRSPARHVVRKAKSVGMLRAGAGSGGSTSVTTTDGSGAAGTLGETNGGDAGTAGKSLMRRFSTTFNKKRESAMVDRTTAAVAAKLTDYADDDFAATTAAAAAADSLLASTSLDDVELKAEQERLQQELLGIAAQRENMARRYDERIAYLRSTLRSAMIKVKASK</sequence>
<dbReference type="OMA" id="DGMEDIW"/>
<dbReference type="OrthoDB" id="3367070at2759"/>
<reference evidence="2 3" key="1">
    <citation type="submission" date="2014-05" db="EMBL/GenBank/DDBJ databases">
        <title>Draft genome sequence of a rare smut relative, Tilletiaria anomala UBC 951.</title>
        <authorList>
            <consortium name="DOE Joint Genome Institute"/>
            <person name="Toome M."/>
            <person name="Kuo A."/>
            <person name="Henrissat B."/>
            <person name="Lipzen A."/>
            <person name="Tritt A."/>
            <person name="Yoshinaga Y."/>
            <person name="Zane M."/>
            <person name="Barry K."/>
            <person name="Grigoriev I.V."/>
            <person name="Spatafora J.W."/>
            <person name="Aimea M.C."/>
        </authorList>
    </citation>
    <scope>NUCLEOTIDE SEQUENCE [LARGE SCALE GENOMIC DNA]</scope>
    <source>
        <strain evidence="2 3">UBC 951</strain>
    </source>
</reference>
<dbReference type="RefSeq" id="XP_013244704.1">
    <property type="nucleotide sequence ID" value="XM_013389250.1"/>
</dbReference>
<dbReference type="AlphaFoldDB" id="A0A066WFU4"/>
<feature type="region of interest" description="Disordered" evidence="1">
    <location>
        <begin position="536"/>
        <end position="570"/>
    </location>
</feature>
<keyword evidence="3" id="KW-1185">Reference proteome</keyword>
<gene>
    <name evidence="2" type="ORF">K437DRAFT_56700</name>
</gene>
<dbReference type="EMBL" id="JMSN01000017">
    <property type="protein sequence ID" value="KDN51368.1"/>
    <property type="molecule type" value="Genomic_DNA"/>
</dbReference>
<feature type="compositionally biased region" description="Basic and acidic residues" evidence="1">
    <location>
        <begin position="8"/>
        <end position="22"/>
    </location>
</feature>
<organism evidence="2 3">
    <name type="scientific">Tilletiaria anomala (strain ATCC 24038 / CBS 436.72 / UBC 951)</name>
    <dbReference type="NCBI Taxonomy" id="1037660"/>
    <lineage>
        <taxon>Eukaryota</taxon>
        <taxon>Fungi</taxon>
        <taxon>Dikarya</taxon>
        <taxon>Basidiomycota</taxon>
        <taxon>Ustilaginomycotina</taxon>
        <taxon>Exobasidiomycetes</taxon>
        <taxon>Georgefischeriales</taxon>
        <taxon>Tilletiariaceae</taxon>
        <taxon>Tilletiaria</taxon>
    </lineage>
</organism>
<feature type="region of interest" description="Disordered" evidence="1">
    <location>
        <begin position="321"/>
        <end position="395"/>
    </location>
</feature>
<proteinExistence type="predicted"/>